<organism evidence="6 7">
    <name type="scientific">Acidipropionibacterium virtanenii</name>
    <dbReference type="NCBI Taxonomy" id="2057246"/>
    <lineage>
        <taxon>Bacteria</taxon>
        <taxon>Bacillati</taxon>
        <taxon>Actinomycetota</taxon>
        <taxon>Actinomycetes</taxon>
        <taxon>Propionibacteriales</taxon>
        <taxon>Propionibacteriaceae</taxon>
        <taxon>Acidipropionibacterium</taxon>
    </lineage>
</organism>
<dbReference type="Proteomes" id="UP000251995">
    <property type="component" value="Chromosome"/>
</dbReference>
<evidence type="ECO:0000256" key="4">
    <source>
        <dbReference type="SAM" id="Coils"/>
    </source>
</evidence>
<reference evidence="6 7" key="1">
    <citation type="submission" date="2017-12" db="EMBL/GenBank/DDBJ databases">
        <title>The whole genome sequence of the Acidipropionibacterium virtanenii sp. nov. type strain JS278.</title>
        <authorList>
            <person name="Laine P."/>
            <person name="Deptula P."/>
            <person name="Varmanen P."/>
            <person name="Auvinen P."/>
        </authorList>
    </citation>
    <scope>NUCLEOTIDE SEQUENCE [LARGE SCALE GENOMIC DNA]</scope>
    <source>
        <strain evidence="6 7">JS278</strain>
    </source>
</reference>
<feature type="region of interest" description="Disordered" evidence="5">
    <location>
        <begin position="1112"/>
        <end position="1178"/>
    </location>
</feature>
<dbReference type="Pfam" id="PF13555">
    <property type="entry name" value="AAA_29"/>
    <property type="match status" value="1"/>
</dbReference>
<dbReference type="SUPFAM" id="SSF52540">
    <property type="entry name" value="P-loop containing nucleoside triphosphate hydrolases"/>
    <property type="match status" value="2"/>
</dbReference>
<accession>A0A344UR38</accession>
<evidence type="ECO:0000313" key="6">
    <source>
        <dbReference type="EMBL" id="AXE37736.1"/>
    </source>
</evidence>
<dbReference type="PANTHER" id="PTHR32182:SF0">
    <property type="entry name" value="DNA REPLICATION AND REPAIR PROTEIN RECF"/>
    <property type="match status" value="1"/>
</dbReference>
<evidence type="ECO:0000256" key="3">
    <source>
        <dbReference type="ARBA" id="ARBA00023236"/>
    </source>
</evidence>
<sequence length="1178" mass="130308">MTPEFPGQFRLSRIQLVNWGTFNGATDIAVPRRGVLVTGASGSGKSSLLDAIAAVMVQPRWLAFNAAAQQGGQGDRSRSVLSYVRGAHRRDVDESTGQVTTAYLRTGATWSGIALTFDDAAGRVVSLVRLFHAPQQATGPGDVRTLYLDADETVELVPLEPLVANGIDSRGIKAAHPGWAATKNYSGFANRLQRKLGLASDQAQRLLHKTQSAKNLGNLNALLRDFMLDEPDTFALADQAVDQFEELSAAHRAVVEARDQVAALAPLEGIEKAHRQARETLALLDAEQHHAETFFTRRRIETAAALIARHQATLDGLRTEITAAERREHDATAATLACRDRISGLGGDRIPVLERLLGEHEATVSRRRTARSEAEQKAGRCDVTVPGSAREWSDWASLLDSRIESLDRQDAERAEITYQAQHVSFGAHDEVQRLTDELRTLESQHSNMEPALLRARAELADGLGVEASTLPFAGELIDVDSGQSGWQGAIERVLRPLARTLLVPDALYSRAAAAIDRRNWGTRLVWERVRPDAPASTRAPARDTLPGKVSVAVSSPFAGWLTATIARRYDYRCVDDVAEFGRVDRALTRAGQIKHSSTRHEKDDRWPVSDRTRWLLGSSTEAKREALRSALDDASAQNDKARVEADRLAAEAKERQERRHDLSDLRRLGPDDVDVAAAEAEVSSVTAELDQLRAGNLELARAEAELKEREETERAAKDETLRLQLDAGQQEREITTLTDRRDKWQAALRRAEEIPEQALKALEARTVTPTQRRGRSEESLDLEDIDHLHHAASDSIGKDRSATQASLNSQVRLAENHTRRFKERWPQRAADLQIGVDYLPEYLRLLDQLRGDRLPEFETRFFDLLQSQSRNNITGLSSRIRTSRREVRNRIDPINESLMRTEYSPGAHLQVKVSVRHLPEVRDFLAELQDITANSVSDVMEAGDDPEARRGAEERFLRIQRLMARFRSQELADRKWRDLCLDTRQHVEFRAEVIDADARPIDFYEDAGGRSGGERQKFVTFCLAAALRYQLARDGAAVPQYGLVALDEAFDKTDPEFTRAGLEVFRSFGFQLLLATPMKMLQTLEDYVGGVILFQNEPGHESRVLARSFDEAGTDDAGEGSGDAGGTGSPEQPVEAAASGTTEEPGRTDGPGTTDRPGTTGEPGTTAPDPSESQDSLL</sequence>
<dbReference type="GO" id="GO:0000731">
    <property type="term" value="P:DNA synthesis involved in DNA repair"/>
    <property type="evidence" value="ECO:0007669"/>
    <property type="project" value="TreeGrafter"/>
</dbReference>
<name>A0A344UR38_9ACTN</name>
<keyword evidence="4" id="KW-0175">Coiled coil</keyword>
<evidence type="ECO:0000313" key="7">
    <source>
        <dbReference type="Proteomes" id="UP000251995"/>
    </source>
</evidence>
<keyword evidence="7" id="KW-1185">Reference proteome</keyword>
<gene>
    <name evidence="6" type="primary">smc_3</name>
    <name evidence="6" type="ORF">JS278_00543</name>
</gene>
<keyword evidence="2" id="KW-0234">DNA repair</keyword>
<evidence type="ECO:0000256" key="1">
    <source>
        <dbReference type="ARBA" id="ARBA00022763"/>
    </source>
</evidence>
<proteinExistence type="predicted"/>
<dbReference type="OrthoDB" id="174137at2"/>
<dbReference type="EMBL" id="CP025198">
    <property type="protein sequence ID" value="AXE37736.1"/>
    <property type="molecule type" value="Genomic_DNA"/>
</dbReference>
<keyword evidence="3" id="KW-0742">SOS response</keyword>
<feature type="coiled-coil region" evidence="4">
    <location>
        <begin position="267"/>
        <end position="327"/>
    </location>
</feature>
<feature type="coiled-coil region" evidence="4">
    <location>
        <begin position="624"/>
        <end position="754"/>
    </location>
</feature>
<dbReference type="KEGG" id="acij:JS278_00543"/>
<feature type="region of interest" description="Disordered" evidence="5">
    <location>
        <begin position="765"/>
        <end position="786"/>
    </location>
</feature>
<dbReference type="GO" id="GO:0009432">
    <property type="term" value="P:SOS response"/>
    <property type="evidence" value="ECO:0007669"/>
    <property type="project" value="UniProtKB-KW"/>
</dbReference>
<dbReference type="RefSeq" id="WP_114043862.1">
    <property type="nucleotide sequence ID" value="NZ_CP025198.1"/>
</dbReference>
<evidence type="ECO:0000256" key="5">
    <source>
        <dbReference type="SAM" id="MobiDB-lite"/>
    </source>
</evidence>
<dbReference type="PANTHER" id="PTHR32182">
    <property type="entry name" value="DNA REPLICATION AND REPAIR PROTEIN RECF"/>
    <property type="match status" value="1"/>
</dbReference>
<dbReference type="AlphaFoldDB" id="A0A344UR38"/>
<feature type="compositionally biased region" description="Gly residues" evidence="5">
    <location>
        <begin position="1119"/>
        <end position="1128"/>
    </location>
</feature>
<dbReference type="InterPro" id="IPR027417">
    <property type="entry name" value="P-loop_NTPase"/>
</dbReference>
<dbReference type="GO" id="GO:0006302">
    <property type="term" value="P:double-strand break repair"/>
    <property type="evidence" value="ECO:0007669"/>
    <property type="project" value="TreeGrafter"/>
</dbReference>
<feature type="compositionally biased region" description="Low complexity" evidence="5">
    <location>
        <begin position="1140"/>
        <end position="1170"/>
    </location>
</feature>
<keyword evidence="1" id="KW-0227">DNA damage</keyword>
<evidence type="ECO:0000256" key="2">
    <source>
        <dbReference type="ARBA" id="ARBA00023204"/>
    </source>
</evidence>
<dbReference type="Gene3D" id="3.40.50.300">
    <property type="entry name" value="P-loop containing nucleotide triphosphate hydrolases"/>
    <property type="match status" value="1"/>
</dbReference>
<protein>
    <submittedName>
        <fullName evidence="6">Chromosome partition protein Smc</fullName>
    </submittedName>
</protein>
<dbReference type="Pfam" id="PF13558">
    <property type="entry name" value="SbcC_Walker_B"/>
    <property type="match status" value="1"/>
</dbReference>